<name>A0A101TGH7_9ACTN</name>
<evidence type="ECO:0000313" key="1">
    <source>
        <dbReference type="EMBL" id="KUN91913.1"/>
    </source>
</evidence>
<accession>A0A101TGH7</accession>
<sequence length="117" mass="13103">MEITKAEFSQVPKGLKVIEYRALNGNQTDGNILFARTDGKGGMPDLFKARNYAGHPVKVKAKSGSDIYYVARVKVTGQVQGALKGCRFWYRQGSEQYQQQLECSTIVRLGPPIQYEN</sequence>
<organism evidence="1 2">
    <name type="scientific">Streptomyces caeruleatus</name>
    <dbReference type="NCBI Taxonomy" id="661399"/>
    <lineage>
        <taxon>Bacteria</taxon>
        <taxon>Bacillati</taxon>
        <taxon>Actinomycetota</taxon>
        <taxon>Actinomycetes</taxon>
        <taxon>Kitasatosporales</taxon>
        <taxon>Streptomycetaceae</taxon>
        <taxon>Streptomyces</taxon>
    </lineage>
</organism>
<evidence type="ECO:0000313" key="2">
    <source>
        <dbReference type="Proteomes" id="UP000053429"/>
    </source>
</evidence>
<proteinExistence type="predicted"/>
<comment type="caution">
    <text evidence="1">The sequence shown here is derived from an EMBL/GenBank/DDBJ whole genome shotgun (WGS) entry which is preliminary data.</text>
</comment>
<dbReference type="EMBL" id="LMWY01000063">
    <property type="protein sequence ID" value="KUN91913.1"/>
    <property type="molecule type" value="Genomic_DNA"/>
</dbReference>
<gene>
    <name evidence="1" type="ORF">AQJ67_41525</name>
</gene>
<protein>
    <submittedName>
        <fullName evidence="1">Uncharacterized protein</fullName>
    </submittedName>
</protein>
<dbReference type="AlphaFoldDB" id="A0A101TGH7"/>
<dbReference type="Proteomes" id="UP000053429">
    <property type="component" value="Unassembled WGS sequence"/>
</dbReference>
<keyword evidence="2" id="KW-1185">Reference proteome</keyword>
<reference evidence="1 2" key="1">
    <citation type="submission" date="2015-10" db="EMBL/GenBank/DDBJ databases">
        <title>Draft genome sequence of Streptomyces caeruleatus NRRL B-24802, type strain for the species Streptomyces caeruleatus.</title>
        <authorList>
            <person name="Ruckert C."/>
            <person name="Winkler A."/>
            <person name="Kalinowski J."/>
            <person name="Kampfer P."/>
            <person name="Glaeser S."/>
        </authorList>
    </citation>
    <scope>NUCLEOTIDE SEQUENCE [LARGE SCALE GENOMIC DNA]</scope>
    <source>
        <strain evidence="1 2">NRRL B-24802</strain>
    </source>
</reference>